<dbReference type="InterPro" id="IPR027417">
    <property type="entry name" value="P-loop_NTPase"/>
</dbReference>
<proteinExistence type="inferred from homology"/>
<evidence type="ECO:0000256" key="1">
    <source>
        <dbReference type="ARBA" id="ARBA00007913"/>
    </source>
</evidence>
<evidence type="ECO:0000256" key="3">
    <source>
        <dbReference type="ARBA" id="ARBA00022801"/>
    </source>
</evidence>
<accession>A0ABR0SZ06</accession>
<evidence type="ECO:0000256" key="5">
    <source>
        <dbReference type="ARBA" id="ARBA00022840"/>
    </source>
</evidence>
<name>A0ABR0SZ06_9HYPO</name>
<dbReference type="Proteomes" id="UP001338125">
    <property type="component" value="Unassembled WGS sequence"/>
</dbReference>
<gene>
    <name evidence="8" type="ORF">PT974_02715</name>
</gene>
<comment type="similarity">
    <text evidence="1">Belongs to the DNA2/NAM7 helicase family.</text>
</comment>
<evidence type="ECO:0000313" key="9">
    <source>
        <dbReference type="Proteomes" id="UP001338125"/>
    </source>
</evidence>
<evidence type="ECO:0000259" key="6">
    <source>
        <dbReference type="Pfam" id="PF13086"/>
    </source>
</evidence>
<keyword evidence="4" id="KW-0347">Helicase</keyword>
<dbReference type="InterPro" id="IPR047187">
    <property type="entry name" value="SF1_C_Upf1"/>
</dbReference>
<dbReference type="InterPro" id="IPR041679">
    <property type="entry name" value="DNA2/NAM7-like_C"/>
</dbReference>
<keyword evidence="5" id="KW-0067">ATP-binding</keyword>
<organism evidence="8 9">
    <name type="scientific">Cladobotryum mycophilum</name>
    <dbReference type="NCBI Taxonomy" id="491253"/>
    <lineage>
        <taxon>Eukaryota</taxon>
        <taxon>Fungi</taxon>
        <taxon>Dikarya</taxon>
        <taxon>Ascomycota</taxon>
        <taxon>Pezizomycotina</taxon>
        <taxon>Sordariomycetes</taxon>
        <taxon>Hypocreomycetidae</taxon>
        <taxon>Hypocreales</taxon>
        <taxon>Hypocreaceae</taxon>
        <taxon>Cladobotryum</taxon>
    </lineage>
</organism>
<dbReference type="PANTHER" id="PTHR43788">
    <property type="entry name" value="DNA2/NAM7 HELICASE FAMILY MEMBER"/>
    <property type="match status" value="1"/>
</dbReference>
<dbReference type="InterPro" id="IPR050534">
    <property type="entry name" value="Coronavir_polyprotein_1ab"/>
</dbReference>
<evidence type="ECO:0000256" key="4">
    <source>
        <dbReference type="ARBA" id="ARBA00022806"/>
    </source>
</evidence>
<feature type="domain" description="DNA2/NAM7 helicase helicase" evidence="6">
    <location>
        <begin position="552"/>
        <end position="791"/>
    </location>
</feature>
<comment type="caution">
    <text evidence="8">The sequence shown here is derived from an EMBL/GenBank/DDBJ whole genome shotgun (WGS) entry which is preliminary data.</text>
</comment>
<dbReference type="Gene3D" id="3.40.50.300">
    <property type="entry name" value="P-loop containing nucleotide triphosphate hydrolases"/>
    <property type="match status" value="2"/>
</dbReference>
<dbReference type="Pfam" id="PF13086">
    <property type="entry name" value="AAA_11"/>
    <property type="match status" value="1"/>
</dbReference>
<keyword evidence="9" id="KW-1185">Reference proteome</keyword>
<dbReference type="InterPro" id="IPR041677">
    <property type="entry name" value="DNA2/NAM7_AAA_11"/>
</dbReference>
<sequence length="1066" mass="120658">METDEAEHSVNHSEWTAVQLPFIPYRDSASFKNPAPFIPRTYNAFLYYPEGRVIGGSHFGFSSNINVKLFWLSEARFGFSLCFPRSRDKANPLFYDLSTKKETKAHQINFIFRPDTFDLRHRGFTDDEFNRYPNLTTAVDGNDFLVVDITLKDGSEVEVEGFRSPYIGIDPTTSRIVNKDIPIQGFKSIPAIMAQRSFTLVVNSRSYVIPLFGFGGVTRPPISPYKTGPWDKKVFDDIIPANRGPQLPAKYKFNSLEGLVVTLGQSVVQDNYDIDCKAAKIAETKFPVAFIRAGHKDNGTIIIAAYIRIDPHFKAAHQPAWSRLVVPNDSVKVLIFDRDDEPCKIPGILASEATGKPKSITAMIMEDASLIPGHTKQGNFFFKFTLHRHQMKGDIRVFSSCQQAERAAHWPDSASHLVAEDGMEVYREPDIDDDFDGGYSLPPVDSRTYHLLRLRQSWFRDLMVGNGFAKTCRWPPVDEIPEYDGFDPSMTQFIQAVDSLGIHRYNKGPLPVYGVNYTTDIDDHLLDTIINRLFPRDQKRYRNYMSSVPMGLAVISGFAGSGKTETMALTVALLIFNPDIGRVYGSGPTNIAIDNLAERTCRVIGDIVSTYNSTKPSYAEPICRKIIIRGHELEREIRVFFRILYTHSIKNIWSVEDVGFKTQDFEALHPDDDVALHRLHEQWQSQPGLSRLLSLAQDEMTTEEYKSGKTVDSDIIRKLMQQILDLAHMVCTTPHISDDSPYKEWNGLKANAVAFDEAGALSRPDALLVWGNDFRPCVLAGDDRQLLPIVMTINDRDPKDSKRYLNRFGPDGQVSLLEFLKYTGWPVYSLEVQHRIVRGGFILALRNVYQDLADRFEYGETCAVKYHPIGEKVERYLNREYNIPLALDKDGNLEEIRPVFVHCRGTVCEFSKSKSLTNHGQISIMVSILEKMVTELELNTDDIVVIAPYRFLKKHTQEALDEHPTLYGITVDTADTFQGREAPIAIFLMGVTSQSGPGFVAHKNRLNVGVTRHQDQLIIIGDLSVLSTRSRYSDKTLAGMIKDLRDWKRVINVNWSGESDGIRVTK</sequence>
<dbReference type="SUPFAM" id="SSF52540">
    <property type="entry name" value="P-loop containing nucleoside triphosphate hydrolases"/>
    <property type="match status" value="1"/>
</dbReference>
<keyword evidence="2" id="KW-0547">Nucleotide-binding</keyword>
<evidence type="ECO:0000313" key="8">
    <source>
        <dbReference type="EMBL" id="KAK5997359.1"/>
    </source>
</evidence>
<dbReference type="Pfam" id="PF13087">
    <property type="entry name" value="AAA_12"/>
    <property type="match status" value="1"/>
</dbReference>
<feature type="domain" description="DNA2/NAM7 helicase-like C-terminal" evidence="7">
    <location>
        <begin position="815"/>
        <end position="1022"/>
    </location>
</feature>
<dbReference type="CDD" id="cd18808">
    <property type="entry name" value="SF1_C_Upf1"/>
    <property type="match status" value="1"/>
</dbReference>
<dbReference type="EMBL" id="JAVFKD010000002">
    <property type="protein sequence ID" value="KAK5997359.1"/>
    <property type="molecule type" value="Genomic_DNA"/>
</dbReference>
<evidence type="ECO:0000259" key="7">
    <source>
        <dbReference type="Pfam" id="PF13087"/>
    </source>
</evidence>
<evidence type="ECO:0000256" key="2">
    <source>
        <dbReference type="ARBA" id="ARBA00022741"/>
    </source>
</evidence>
<reference evidence="8 9" key="1">
    <citation type="submission" date="2024-01" db="EMBL/GenBank/DDBJ databases">
        <title>Complete genome of Cladobotryum mycophilum ATHUM6906.</title>
        <authorList>
            <person name="Christinaki A.C."/>
            <person name="Myridakis A.I."/>
            <person name="Kouvelis V.N."/>
        </authorList>
    </citation>
    <scope>NUCLEOTIDE SEQUENCE [LARGE SCALE GENOMIC DNA]</scope>
    <source>
        <strain evidence="8 9">ATHUM6906</strain>
    </source>
</reference>
<dbReference type="PANTHER" id="PTHR43788:SF8">
    <property type="entry name" value="DNA-BINDING PROTEIN SMUBP-2"/>
    <property type="match status" value="1"/>
</dbReference>
<keyword evidence="3" id="KW-0378">Hydrolase</keyword>
<protein>
    <submittedName>
        <fullName evidence="8">DNA replication ATP-dependent helicase/nuclease DNA2-like protein</fullName>
    </submittedName>
</protein>